<feature type="region of interest" description="Disordered" evidence="1">
    <location>
        <begin position="1"/>
        <end position="29"/>
    </location>
</feature>
<dbReference type="EMBL" id="JAMYWD010000007">
    <property type="protein sequence ID" value="KAJ4967382.1"/>
    <property type="molecule type" value="Genomic_DNA"/>
</dbReference>
<evidence type="ECO:0000256" key="1">
    <source>
        <dbReference type="SAM" id="MobiDB-lite"/>
    </source>
</evidence>
<sequence>MKNTIRDLKKLENLPPPPSASPLNGKRRSGLSLSSYRSRIVLPAVFAIAVVCDSFLRFWNVAVIKSNKDWRYGLDYVVTHNGVKLPCFALADLSSLTQKNWSQNIMKS</sequence>
<keyword evidence="3" id="KW-1185">Reference proteome</keyword>
<accession>A0A9Q0KBF2</accession>
<comment type="caution">
    <text evidence="2">The sequence shown here is derived from an EMBL/GenBank/DDBJ whole genome shotgun (WGS) entry which is preliminary data.</text>
</comment>
<dbReference type="Proteomes" id="UP001141806">
    <property type="component" value="Unassembled WGS sequence"/>
</dbReference>
<gene>
    <name evidence="2" type="ORF">NE237_019231</name>
</gene>
<organism evidence="2 3">
    <name type="scientific">Protea cynaroides</name>
    <dbReference type="NCBI Taxonomy" id="273540"/>
    <lineage>
        <taxon>Eukaryota</taxon>
        <taxon>Viridiplantae</taxon>
        <taxon>Streptophyta</taxon>
        <taxon>Embryophyta</taxon>
        <taxon>Tracheophyta</taxon>
        <taxon>Spermatophyta</taxon>
        <taxon>Magnoliopsida</taxon>
        <taxon>Proteales</taxon>
        <taxon>Proteaceae</taxon>
        <taxon>Protea</taxon>
    </lineage>
</organism>
<name>A0A9Q0KBF2_9MAGN</name>
<proteinExistence type="predicted"/>
<dbReference type="OrthoDB" id="439028at2759"/>
<evidence type="ECO:0000313" key="3">
    <source>
        <dbReference type="Proteomes" id="UP001141806"/>
    </source>
</evidence>
<reference evidence="2" key="1">
    <citation type="journal article" date="2023" name="Plant J.">
        <title>The genome of the king protea, Protea cynaroides.</title>
        <authorList>
            <person name="Chang J."/>
            <person name="Duong T.A."/>
            <person name="Schoeman C."/>
            <person name="Ma X."/>
            <person name="Roodt D."/>
            <person name="Barker N."/>
            <person name="Li Z."/>
            <person name="Van de Peer Y."/>
            <person name="Mizrachi E."/>
        </authorList>
    </citation>
    <scope>NUCLEOTIDE SEQUENCE</scope>
    <source>
        <tissue evidence="2">Young leaves</tissue>
    </source>
</reference>
<feature type="compositionally biased region" description="Basic and acidic residues" evidence="1">
    <location>
        <begin position="1"/>
        <end position="12"/>
    </location>
</feature>
<evidence type="ECO:0000313" key="2">
    <source>
        <dbReference type="EMBL" id="KAJ4967382.1"/>
    </source>
</evidence>
<dbReference type="AlphaFoldDB" id="A0A9Q0KBF2"/>
<protein>
    <submittedName>
        <fullName evidence="2">Uncharacterized protein</fullName>
    </submittedName>
</protein>
<dbReference type="Gene3D" id="3.40.50.300">
    <property type="entry name" value="P-loop containing nucleotide triphosphate hydrolases"/>
    <property type="match status" value="1"/>
</dbReference>
<dbReference type="InterPro" id="IPR027417">
    <property type="entry name" value="P-loop_NTPase"/>
</dbReference>